<dbReference type="PANTHER" id="PTHR44688">
    <property type="entry name" value="DNA-BINDING TRANSCRIPTIONAL ACTIVATOR DEVR_DOSR"/>
    <property type="match status" value="1"/>
</dbReference>
<evidence type="ECO:0000256" key="1">
    <source>
        <dbReference type="ARBA" id="ARBA00023015"/>
    </source>
</evidence>
<dbReference type="AlphaFoldDB" id="X0PMS9"/>
<protein>
    <submittedName>
        <fullName evidence="5">Putative LuxR family transcriptional regulator</fullName>
    </submittedName>
</protein>
<dbReference type="Pfam" id="PF25873">
    <property type="entry name" value="WHD_MalT"/>
    <property type="match status" value="1"/>
</dbReference>
<dbReference type="SUPFAM" id="SSF52540">
    <property type="entry name" value="P-loop containing nucleoside triphosphate hydrolases"/>
    <property type="match status" value="1"/>
</dbReference>
<dbReference type="CDD" id="cd06170">
    <property type="entry name" value="LuxR_C_like"/>
    <property type="match status" value="1"/>
</dbReference>
<organism evidence="5 6">
    <name type="scientific">Rhodococcus wratislaviensis NBRC 100605</name>
    <dbReference type="NCBI Taxonomy" id="1219028"/>
    <lineage>
        <taxon>Bacteria</taxon>
        <taxon>Bacillati</taxon>
        <taxon>Actinomycetota</taxon>
        <taxon>Actinomycetes</taxon>
        <taxon>Mycobacteriales</taxon>
        <taxon>Nocardiaceae</taxon>
        <taxon>Rhodococcus</taxon>
    </lineage>
</organism>
<dbReference type="EMBL" id="BAWF01000010">
    <property type="protein sequence ID" value="GAF43879.1"/>
    <property type="molecule type" value="Genomic_DNA"/>
</dbReference>
<evidence type="ECO:0000256" key="3">
    <source>
        <dbReference type="ARBA" id="ARBA00023163"/>
    </source>
</evidence>
<keyword evidence="2" id="KW-0238">DNA-binding</keyword>
<dbReference type="Gene3D" id="3.40.50.300">
    <property type="entry name" value="P-loop containing nucleotide triphosphate hydrolases"/>
    <property type="match status" value="1"/>
</dbReference>
<dbReference type="GO" id="GO:0006355">
    <property type="term" value="P:regulation of DNA-templated transcription"/>
    <property type="evidence" value="ECO:0007669"/>
    <property type="project" value="InterPro"/>
</dbReference>
<proteinExistence type="predicted"/>
<dbReference type="PANTHER" id="PTHR44688:SF16">
    <property type="entry name" value="DNA-BINDING TRANSCRIPTIONAL ACTIVATOR DEVR_DOSR"/>
    <property type="match status" value="1"/>
</dbReference>
<dbReference type="Proteomes" id="UP000019491">
    <property type="component" value="Unassembled WGS sequence"/>
</dbReference>
<dbReference type="InterPro" id="IPR036388">
    <property type="entry name" value="WH-like_DNA-bd_sf"/>
</dbReference>
<dbReference type="InterPro" id="IPR059106">
    <property type="entry name" value="WHD_MalT"/>
</dbReference>
<keyword evidence="3" id="KW-0804">Transcription</keyword>
<dbReference type="SUPFAM" id="SSF48452">
    <property type="entry name" value="TPR-like"/>
    <property type="match status" value="1"/>
</dbReference>
<dbReference type="SMART" id="SM00421">
    <property type="entry name" value="HTH_LUXR"/>
    <property type="match status" value="1"/>
</dbReference>
<dbReference type="InterPro" id="IPR000792">
    <property type="entry name" value="Tscrpt_reg_LuxR_C"/>
</dbReference>
<dbReference type="SUPFAM" id="SSF46894">
    <property type="entry name" value="C-terminal effector domain of the bipartite response regulators"/>
    <property type="match status" value="1"/>
</dbReference>
<comment type="caution">
    <text evidence="5">The sequence shown here is derived from an EMBL/GenBank/DDBJ whole genome shotgun (WGS) entry which is preliminary data.</text>
</comment>
<dbReference type="InterPro" id="IPR016032">
    <property type="entry name" value="Sig_transdc_resp-reg_C-effctor"/>
</dbReference>
<gene>
    <name evidence="5" type="ORF">RW1_010_00980</name>
</gene>
<accession>X0PMS9</accession>
<dbReference type="Pfam" id="PF00196">
    <property type="entry name" value="GerE"/>
    <property type="match status" value="1"/>
</dbReference>
<dbReference type="GO" id="GO:0003677">
    <property type="term" value="F:DNA binding"/>
    <property type="evidence" value="ECO:0007669"/>
    <property type="project" value="UniProtKB-KW"/>
</dbReference>
<evidence type="ECO:0000313" key="6">
    <source>
        <dbReference type="Proteomes" id="UP000019491"/>
    </source>
</evidence>
<keyword evidence="1" id="KW-0805">Transcription regulation</keyword>
<dbReference type="Gene3D" id="1.25.40.10">
    <property type="entry name" value="Tetratricopeptide repeat domain"/>
    <property type="match status" value="1"/>
</dbReference>
<evidence type="ECO:0000259" key="4">
    <source>
        <dbReference type="PROSITE" id="PS50043"/>
    </source>
</evidence>
<dbReference type="PROSITE" id="PS50043">
    <property type="entry name" value="HTH_LUXR_2"/>
    <property type="match status" value="1"/>
</dbReference>
<dbReference type="InterPro" id="IPR011990">
    <property type="entry name" value="TPR-like_helical_dom_sf"/>
</dbReference>
<keyword evidence="6" id="KW-1185">Reference proteome</keyword>
<dbReference type="Gene3D" id="1.10.10.10">
    <property type="entry name" value="Winged helix-like DNA-binding domain superfamily/Winged helix DNA-binding domain"/>
    <property type="match status" value="1"/>
</dbReference>
<reference evidence="5 6" key="1">
    <citation type="submission" date="2014-02" db="EMBL/GenBank/DDBJ databases">
        <title>Whole genome shotgun sequence of Rhodococcus wratislaviensis NBRC 100605.</title>
        <authorList>
            <person name="Hosoyama A."/>
            <person name="Tsuchikane K."/>
            <person name="Yoshida I."/>
            <person name="Ohji S."/>
            <person name="Ichikawa N."/>
            <person name="Yamazoe A."/>
            <person name="Fujita N."/>
        </authorList>
    </citation>
    <scope>NUCLEOTIDE SEQUENCE [LARGE SCALE GENOMIC DNA]</scope>
    <source>
        <strain evidence="5 6">NBRC 100605</strain>
    </source>
</reference>
<name>X0PMS9_RHOWR</name>
<sequence>MAFVEDRFSVQRELGVGVTAVPLGEFHLSTRIPTSAGGRTVTRTRLHAMLTEALTDDAHPFPVALVCAPAGSGKTRAVADWARETLAAGDAPTIAWLTIEERHNDLDVVHRAILRSLTDTGNPRLQKACAGLDSESPDLGAQLSAALHELGENIWMIIDDGHLLRDTDVLTDLESFMRWQPPMLRTVIVGRFEPPLALQRLRLDGKLFTLTAKNLAFTSDEAAEMLDEHDVALSPADLDALMDRTEGWAAGIRLAGMSLEGHPDPSRLIAEFTGDRRAVADYLIEEVLAGQTDEMREFLLRTSVPVSFTVELAEKLTGCADAHGNIDWLEHHNFLISRIADSPTHYRYHPLLRSYLRAEISRIGHVEVENLELTAAHWHDEFGDALLALEHAVNSGDHDEIVALLARTSLALIVGGHGEAVDRLLTRAPRSSQDHPSARLIRAAAALASGNIPVATSTLELLDRRRSGLLVDGAAESRLHLLLRESLRVQTAIGTGDIETALNRLRGVGVGTSGDPDVDAFVLLQEGRALLFLGRTDESEVVLGKSLAHARLGDAPLGVMYCLGTLGTVAMSRGDVVRASALADEALTIGRTHSATSDPAFQSTKLIDSWCRYVRMDPDAARAAAESAEALRRANTGTAGFAEGAATLFGLDESGHRHSSVTTLHAESPVSSSLPVPPGVRAVLLPAIQYAYLAAGEIGWAHELATETHALLGPTGDTAVVEAIVHLHLHRLDLARKTLQPVLDGELDCAAGTNLIAAWLVDASIALARKHDSRAHSALTEALRLAEPQSVVRPFHDCGPLIRELLVRSTGRFGVLEAFAERLRASFPRSESAASDMLTPRELELLVELPSWRTAEQIAADLCVSVNTVKTHLRGIYRKLGVTSRRDAIAAAQHNGLL</sequence>
<evidence type="ECO:0000256" key="2">
    <source>
        <dbReference type="ARBA" id="ARBA00023125"/>
    </source>
</evidence>
<evidence type="ECO:0000313" key="5">
    <source>
        <dbReference type="EMBL" id="GAF43879.1"/>
    </source>
</evidence>
<feature type="domain" description="HTH luxR-type" evidence="4">
    <location>
        <begin position="831"/>
        <end position="896"/>
    </location>
</feature>
<dbReference type="InterPro" id="IPR027417">
    <property type="entry name" value="P-loop_NTPase"/>
</dbReference>